<dbReference type="AlphaFoldDB" id="A0A0M9G7A5"/>
<keyword evidence="2" id="KW-1185">Reference proteome</keyword>
<comment type="caution">
    <text evidence="1">The sequence shown here is derived from an EMBL/GenBank/DDBJ whole genome shotgun (WGS) entry which is preliminary data.</text>
</comment>
<gene>
    <name evidence="1" type="ORF">ABB37_02127</name>
</gene>
<protein>
    <submittedName>
        <fullName evidence="1">Uncharacterized protein</fullName>
    </submittedName>
</protein>
<dbReference type="VEuPathDB" id="TriTrypDB:LpyrH10_03_2780"/>
<dbReference type="GeneID" id="26902422"/>
<dbReference type="SUPFAM" id="SSF100909">
    <property type="entry name" value="IP3 receptor type 1 binding core, domain 2"/>
    <property type="match status" value="1"/>
</dbReference>
<dbReference type="Proteomes" id="UP000037923">
    <property type="component" value="Unassembled WGS sequence"/>
</dbReference>
<reference evidence="1 2" key="1">
    <citation type="submission" date="2015-07" db="EMBL/GenBank/DDBJ databases">
        <title>High-quality genome of monoxenous trypanosomatid Leptomonas pyrrhocoris.</title>
        <authorList>
            <person name="Flegontov P."/>
            <person name="Butenko A."/>
            <person name="Firsov S."/>
            <person name="Vlcek C."/>
            <person name="Logacheva M.D."/>
            <person name="Field M."/>
            <person name="Filatov D."/>
            <person name="Flegontova O."/>
            <person name="Gerasimov E."/>
            <person name="Jackson A.P."/>
            <person name="Kelly S."/>
            <person name="Opperdoes F."/>
            <person name="O'Reilly A."/>
            <person name="Votypka J."/>
            <person name="Yurchenko V."/>
            <person name="Lukes J."/>
        </authorList>
    </citation>
    <scope>NUCLEOTIDE SEQUENCE [LARGE SCALE GENOMIC DNA]</scope>
    <source>
        <strain evidence="1">H10</strain>
    </source>
</reference>
<dbReference type="EMBL" id="LGTL01000003">
    <property type="protein sequence ID" value="KPA83983.1"/>
    <property type="molecule type" value="Genomic_DNA"/>
</dbReference>
<organism evidence="1 2">
    <name type="scientific">Leptomonas pyrrhocoris</name>
    <name type="common">Firebug parasite</name>
    <dbReference type="NCBI Taxonomy" id="157538"/>
    <lineage>
        <taxon>Eukaryota</taxon>
        <taxon>Discoba</taxon>
        <taxon>Euglenozoa</taxon>
        <taxon>Kinetoplastea</taxon>
        <taxon>Metakinetoplastina</taxon>
        <taxon>Trypanosomatida</taxon>
        <taxon>Trypanosomatidae</taxon>
        <taxon>Leishmaniinae</taxon>
        <taxon>Leptomonas</taxon>
    </lineage>
</organism>
<name>A0A0M9G7A5_LEPPY</name>
<evidence type="ECO:0000313" key="2">
    <source>
        <dbReference type="Proteomes" id="UP000037923"/>
    </source>
</evidence>
<sequence length="197" mass="21037">MLQARRGFLAPRMSPNKERADTAAAAASASAVLAGGGSITEHRSADFDYDSGSFGAAAIAAAVVPTRPLYAAMHNTIRLCQRALIALIQFCSDSDETNALRREGLPIKSRQSLFYDMRFHRLLFDVVMAPFQLLHSADAEAIYGRYSTAGNSIAAVMRSDRGTVDHIYATLRMHSSSRRILAVCGVVCGVAAAAVAA</sequence>
<dbReference type="InterPro" id="IPR035910">
    <property type="entry name" value="RyR/IP3R_RIH_dom_sf"/>
</dbReference>
<proteinExistence type="predicted"/>
<evidence type="ECO:0000313" key="1">
    <source>
        <dbReference type="EMBL" id="KPA83983.1"/>
    </source>
</evidence>
<accession>A0A0M9G7A5</accession>
<dbReference type="RefSeq" id="XP_015662422.1">
    <property type="nucleotide sequence ID" value="XM_015798944.1"/>
</dbReference>